<accession>A0A1S2N5B8</accession>
<feature type="transmembrane region" description="Helical" evidence="1">
    <location>
        <begin position="30"/>
        <end position="51"/>
    </location>
</feature>
<gene>
    <name evidence="2" type="ORF">LO55_840</name>
</gene>
<dbReference type="EMBL" id="JRYB01000001">
    <property type="protein sequence ID" value="OIJ39774.1"/>
    <property type="molecule type" value="Genomic_DNA"/>
</dbReference>
<proteinExistence type="predicted"/>
<protein>
    <submittedName>
        <fullName evidence="2">Putative membrane protein</fullName>
    </submittedName>
</protein>
<name>A0A1S2N5B8_9BURK</name>
<comment type="caution">
    <text evidence="2">The sequence shown here is derived from an EMBL/GenBank/DDBJ whole genome shotgun (WGS) entry which is preliminary data.</text>
</comment>
<dbReference type="AlphaFoldDB" id="A0A1S2N5B8"/>
<organism evidence="2 3">
    <name type="scientific">Massilia timonae</name>
    <dbReference type="NCBI Taxonomy" id="47229"/>
    <lineage>
        <taxon>Bacteria</taxon>
        <taxon>Pseudomonadati</taxon>
        <taxon>Pseudomonadota</taxon>
        <taxon>Betaproteobacteria</taxon>
        <taxon>Burkholderiales</taxon>
        <taxon>Oxalobacteraceae</taxon>
        <taxon>Telluria group</taxon>
        <taxon>Massilia</taxon>
    </lineage>
</organism>
<keyword evidence="1" id="KW-0812">Transmembrane</keyword>
<evidence type="ECO:0000256" key="1">
    <source>
        <dbReference type="SAM" id="Phobius"/>
    </source>
</evidence>
<feature type="transmembrane region" description="Helical" evidence="1">
    <location>
        <begin position="63"/>
        <end position="83"/>
    </location>
</feature>
<evidence type="ECO:0000313" key="2">
    <source>
        <dbReference type="EMBL" id="OIJ39774.1"/>
    </source>
</evidence>
<keyword evidence="1" id="KW-0472">Membrane</keyword>
<reference evidence="2 3" key="1">
    <citation type="submission" date="2014-10" db="EMBL/GenBank/DDBJ databases">
        <authorList>
            <person name="Seo M.-J."/>
            <person name="Seok Y.J."/>
            <person name="Cha I.-T."/>
        </authorList>
    </citation>
    <scope>NUCLEOTIDE SEQUENCE [LARGE SCALE GENOMIC DNA]</scope>
    <source>
        <strain evidence="2 3">NEU</strain>
    </source>
</reference>
<keyword evidence="1" id="KW-1133">Transmembrane helix</keyword>
<evidence type="ECO:0000313" key="3">
    <source>
        <dbReference type="Proteomes" id="UP000180246"/>
    </source>
</evidence>
<sequence length="93" mass="9752">MAHRLAAAAPLLLLVGVLYARCSGNDKAPFVVIGVLALTAVLAVALLLRALMEGSLHAWRSAALAALPLLYAAIAIALARQGWVDLMSFLGFR</sequence>
<dbReference type="Proteomes" id="UP000180246">
    <property type="component" value="Unassembled WGS sequence"/>
</dbReference>